<proteinExistence type="predicted"/>
<feature type="region of interest" description="Disordered" evidence="1">
    <location>
        <begin position="153"/>
        <end position="277"/>
    </location>
</feature>
<dbReference type="Proteomes" id="UP001140074">
    <property type="component" value="Unassembled WGS sequence"/>
</dbReference>
<feature type="region of interest" description="Disordered" evidence="1">
    <location>
        <begin position="386"/>
        <end position="407"/>
    </location>
</feature>
<feature type="compositionally biased region" description="Polar residues" evidence="1">
    <location>
        <begin position="160"/>
        <end position="174"/>
    </location>
</feature>
<dbReference type="InterPro" id="IPR029006">
    <property type="entry name" value="ADF-H/Gelsolin-like_dom_sf"/>
</dbReference>
<protein>
    <recommendedName>
        <fullName evidence="2">ADF-H domain-containing protein</fullName>
    </recommendedName>
</protein>
<comment type="caution">
    <text evidence="3">The sequence shown here is derived from an EMBL/GenBank/DDBJ whole genome shotgun (WGS) entry which is preliminary data.</text>
</comment>
<feature type="compositionally biased region" description="Low complexity" evidence="1">
    <location>
        <begin position="387"/>
        <end position="407"/>
    </location>
</feature>
<gene>
    <name evidence="3" type="ORF">GGH94_003855</name>
</gene>
<dbReference type="Gene3D" id="3.40.20.10">
    <property type="entry name" value="Severin"/>
    <property type="match status" value="1"/>
</dbReference>
<feature type="compositionally biased region" description="Polar residues" evidence="1">
    <location>
        <begin position="258"/>
        <end position="277"/>
    </location>
</feature>
<sequence>MSCNVSDPKISEAYSRILSYDDLDWMVIGYGTTRDTLLLYSSGNKGVAQMSANVPDEVVFGYIMFEGSGVLVTHVSHKISGVQRARGLAHQKTIAAFFSQHDVTVNTTKPSELTSTMLRERTRHLAIKSVPMKAIFAKVAGGLGRSASYQPSKLKPTLWHQRSQASSRASTPPDSASLRGVPRVVTSDSVSSTAGVGGMTGSPATYPPNLDTASADDLTSRASDPESSPLHYGKPESRGGELLEAPPTPKSFGGTPRLNGNSDTASDTGSDAAESSTASVPIVAISALAPEELPVADSPIITHFDHRNSRIEPSPTVIETDMPFSALPPTRSPPATAYSTGGGNSPHESRPVTSGSVASYVSAAAAAVDQSTPSFRYSSIRSRDGKSAASSLRSKSRGSVVSTSLSSTQPEVAAMLEQVNQHRQDVAALAESTGILGDKYFEGLRGYTSIQEPTNAFWKRRYFVIADKTVFMYINECSRTPSDFLHIESVVSPPRDAGDEVLMPHSIAVDFGTGEYYMYFDSASMREAFEGEVRKVINAA</sequence>
<evidence type="ECO:0000256" key="1">
    <source>
        <dbReference type="SAM" id="MobiDB-lite"/>
    </source>
</evidence>
<evidence type="ECO:0000313" key="4">
    <source>
        <dbReference type="Proteomes" id="UP001140074"/>
    </source>
</evidence>
<dbReference type="Gene3D" id="2.30.29.30">
    <property type="entry name" value="Pleckstrin-homology domain (PH domain)/Phosphotyrosine-binding domain (PTB)"/>
    <property type="match status" value="1"/>
</dbReference>
<dbReference type="InterPro" id="IPR011993">
    <property type="entry name" value="PH-like_dom_sf"/>
</dbReference>
<reference evidence="3" key="1">
    <citation type="submission" date="2022-07" db="EMBL/GenBank/DDBJ databases">
        <title>Phylogenomic reconstructions and comparative analyses of Kickxellomycotina fungi.</title>
        <authorList>
            <person name="Reynolds N.K."/>
            <person name="Stajich J.E."/>
            <person name="Barry K."/>
            <person name="Grigoriev I.V."/>
            <person name="Crous P."/>
            <person name="Smith M.E."/>
        </authorList>
    </citation>
    <scope>NUCLEOTIDE SEQUENCE</scope>
    <source>
        <strain evidence="3">RSA 476</strain>
    </source>
</reference>
<evidence type="ECO:0000313" key="3">
    <source>
        <dbReference type="EMBL" id="KAJ2863066.1"/>
    </source>
</evidence>
<dbReference type="SUPFAM" id="SSF55753">
    <property type="entry name" value="Actin depolymerizing proteins"/>
    <property type="match status" value="1"/>
</dbReference>
<evidence type="ECO:0000259" key="2">
    <source>
        <dbReference type="Pfam" id="PF00241"/>
    </source>
</evidence>
<keyword evidence="4" id="KW-1185">Reference proteome</keyword>
<organism evidence="3 4">
    <name type="scientific">Coemansia aciculifera</name>
    <dbReference type="NCBI Taxonomy" id="417176"/>
    <lineage>
        <taxon>Eukaryota</taxon>
        <taxon>Fungi</taxon>
        <taxon>Fungi incertae sedis</taxon>
        <taxon>Zoopagomycota</taxon>
        <taxon>Kickxellomycotina</taxon>
        <taxon>Kickxellomycetes</taxon>
        <taxon>Kickxellales</taxon>
        <taxon>Kickxellaceae</taxon>
        <taxon>Coemansia</taxon>
    </lineage>
</organism>
<name>A0A9W8M4P0_9FUNG</name>
<feature type="domain" description="ADF-H" evidence="2">
    <location>
        <begin position="3"/>
        <end position="121"/>
    </location>
</feature>
<dbReference type="AlphaFoldDB" id="A0A9W8M4P0"/>
<dbReference type="InterPro" id="IPR002108">
    <property type="entry name" value="ADF-H"/>
</dbReference>
<dbReference type="Pfam" id="PF00241">
    <property type="entry name" value="Cofilin_ADF"/>
    <property type="match status" value="1"/>
</dbReference>
<feature type="region of interest" description="Disordered" evidence="1">
    <location>
        <begin position="325"/>
        <end position="353"/>
    </location>
</feature>
<accession>A0A9W8M4P0</accession>
<dbReference type="SUPFAM" id="SSF50729">
    <property type="entry name" value="PH domain-like"/>
    <property type="match status" value="1"/>
</dbReference>
<dbReference type="EMBL" id="JANBUY010000138">
    <property type="protein sequence ID" value="KAJ2863066.1"/>
    <property type="molecule type" value="Genomic_DNA"/>
</dbReference>